<proteinExistence type="predicted"/>
<reference evidence="2" key="3">
    <citation type="submission" date="2020-05" db="UniProtKB">
        <authorList>
            <consortium name="EnsemblMetazoa"/>
        </authorList>
    </citation>
    <scope>IDENTIFICATION</scope>
    <source>
        <strain evidence="2">USDA</strain>
    </source>
</reference>
<dbReference type="VEuPathDB" id="VectorBase:PHUM003110"/>
<dbReference type="RefSeq" id="XP_002422607.1">
    <property type="nucleotide sequence ID" value="XM_002422562.1"/>
</dbReference>
<evidence type="ECO:0000313" key="3">
    <source>
        <dbReference type="Proteomes" id="UP000009046"/>
    </source>
</evidence>
<dbReference type="KEGG" id="phu:Phum_PHUM003110"/>
<dbReference type="InParanoid" id="E0V913"/>
<organism>
    <name type="scientific">Pediculus humanus subsp. corporis</name>
    <name type="common">Body louse</name>
    <dbReference type="NCBI Taxonomy" id="121224"/>
    <lineage>
        <taxon>Eukaryota</taxon>
        <taxon>Metazoa</taxon>
        <taxon>Ecdysozoa</taxon>
        <taxon>Arthropoda</taxon>
        <taxon>Hexapoda</taxon>
        <taxon>Insecta</taxon>
        <taxon>Pterygota</taxon>
        <taxon>Neoptera</taxon>
        <taxon>Paraneoptera</taxon>
        <taxon>Psocodea</taxon>
        <taxon>Troctomorpha</taxon>
        <taxon>Phthiraptera</taxon>
        <taxon>Anoplura</taxon>
        <taxon>Pediculidae</taxon>
        <taxon>Pediculus</taxon>
    </lineage>
</organism>
<sequence length="193" mass="21765">MTLFSFIIPIPIKTAILTILCKRGYIEDLHTFNSLINPSIIELDLSECEVTNDLLQSLHKCVHLQKLDLALARKQKRFITTKKLNDDVIEKITKNCAKLKELHIPHSSITDISLKWIGNNLNNLSVLNILGTQTLVEINIDKCPNVTLQSSLVIAEKLPNIKIFNCGFLGDDGKLDSVLNKMMAQGKQIFWTL</sequence>
<reference evidence="1" key="2">
    <citation type="submission" date="2007-04" db="EMBL/GenBank/DDBJ databases">
        <title>The genome of the human body louse.</title>
        <authorList>
            <consortium name="The Human Body Louse Genome Consortium"/>
            <person name="Kirkness E."/>
            <person name="Walenz B."/>
            <person name="Hass B."/>
            <person name="Bruggner R."/>
            <person name="Strausberg R."/>
        </authorList>
    </citation>
    <scope>NUCLEOTIDE SEQUENCE</scope>
    <source>
        <strain evidence="1">USDA</strain>
    </source>
</reference>
<dbReference type="EMBL" id="DS234988">
    <property type="protein sequence ID" value="EEB09869.1"/>
    <property type="molecule type" value="Genomic_DNA"/>
</dbReference>
<evidence type="ECO:0000313" key="2">
    <source>
        <dbReference type="EnsemblMetazoa" id="PHUM003110-PA"/>
    </source>
</evidence>
<dbReference type="GeneID" id="8233347"/>
<gene>
    <name evidence="2" type="primary">8233347</name>
    <name evidence="1" type="ORF">Phum_PHUM003110</name>
</gene>
<dbReference type="EnsemblMetazoa" id="PHUM003110-RA">
    <property type="protein sequence ID" value="PHUM003110-PA"/>
    <property type="gene ID" value="PHUM003110"/>
</dbReference>
<evidence type="ECO:0008006" key="4">
    <source>
        <dbReference type="Google" id="ProtNLM"/>
    </source>
</evidence>
<dbReference type="HOGENOM" id="CLU_1410381_0_0_1"/>
<reference evidence="1" key="1">
    <citation type="submission" date="2007-04" db="EMBL/GenBank/DDBJ databases">
        <title>Annotation of Pediculus humanus corporis strain USDA.</title>
        <authorList>
            <person name="Kirkness E."/>
            <person name="Hannick L."/>
            <person name="Hass B."/>
            <person name="Bruggner R."/>
            <person name="Lawson D."/>
            <person name="Bidwell S."/>
            <person name="Joardar V."/>
            <person name="Caler E."/>
            <person name="Walenz B."/>
            <person name="Inman J."/>
            <person name="Schobel S."/>
            <person name="Galinsky K."/>
            <person name="Amedeo P."/>
            <person name="Strausberg R."/>
        </authorList>
    </citation>
    <scope>NUCLEOTIDE SEQUENCE</scope>
    <source>
        <strain evidence="1">USDA</strain>
    </source>
</reference>
<name>E0V913_PEDHC</name>
<dbReference type="Gene3D" id="3.80.10.10">
    <property type="entry name" value="Ribonuclease Inhibitor"/>
    <property type="match status" value="1"/>
</dbReference>
<keyword evidence="3" id="KW-1185">Reference proteome</keyword>
<dbReference type="CTD" id="8233347"/>
<dbReference type="EMBL" id="AAZO01000041">
    <property type="status" value="NOT_ANNOTATED_CDS"/>
    <property type="molecule type" value="Genomic_DNA"/>
</dbReference>
<dbReference type="SUPFAM" id="SSF52047">
    <property type="entry name" value="RNI-like"/>
    <property type="match status" value="1"/>
</dbReference>
<dbReference type="STRING" id="121224.E0V913"/>
<evidence type="ECO:0000313" key="1">
    <source>
        <dbReference type="EMBL" id="EEB09869.1"/>
    </source>
</evidence>
<dbReference type="Proteomes" id="UP000009046">
    <property type="component" value="Unassembled WGS sequence"/>
</dbReference>
<dbReference type="InterPro" id="IPR032675">
    <property type="entry name" value="LRR_dom_sf"/>
</dbReference>
<dbReference type="AlphaFoldDB" id="E0V913"/>
<accession>E0V913</accession>
<protein>
    <recommendedName>
        <fullName evidence="4">RNI-like protein</fullName>
    </recommendedName>
</protein>
<dbReference type="OrthoDB" id="10257471at2759"/>